<comment type="caution">
    <text evidence="3">The sequence shown here is derived from an EMBL/GenBank/DDBJ whole genome shotgun (WGS) entry which is preliminary data.</text>
</comment>
<protein>
    <submittedName>
        <fullName evidence="3">ABC transporter</fullName>
    </submittedName>
</protein>
<dbReference type="Pfam" id="PF03886">
    <property type="entry name" value="ABC_trans_aux"/>
    <property type="match status" value="1"/>
</dbReference>
<name>A0A5C8KP13_9GAMM</name>
<dbReference type="InterPro" id="IPR005586">
    <property type="entry name" value="ABC_trans_aux"/>
</dbReference>
<dbReference type="EMBL" id="VRTS01000004">
    <property type="protein sequence ID" value="TXK62492.1"/>
    <property type="molecule type" value="Genomic_DNA"/>
</dbReference>
<dbReference type="OrthoDB" id="5795476at2"/>
<organism evidence="3 4">
    <name type="scientific">Alkalisalibacterium limincola</name>
    <dbReference type="NCBI Taxonomy" id="2699169"/>
    <lineage>
        <taxon>Bacteria</taxon>
        <taxon>Pseudomonadati</taxon>
        <taxon>Pseudomonadota</taxon>
        <taxon>Gammaproteobacteria</taxon>
        <taxon>Lysobacterales</taxon>
        <taxon>Lysobacteraceae</taxon>
        <taxon>Alkalisalibacterium</taxon>
    </lineage>
</organism>
<evidence type="ECO:0000313" key="3">
    <source>
        <dbReference type="EMBL" id="TXK62492.1"/>
    </source>
</evidence>
<evidence type="ECO:0000313" key="4">
    <source>
        <dbReference type="Proteomes" id="UP000321248"/>
    </source>
</evidence>
<accession>A0A5C8KP13</accession>
<dbReference type="SUPFAM" id="SSF159594">
    <property type="entry name" value="XCC0632-like"/>
    <property type="match status" value="1"/>
</dbReference>
<gene>
    <name evidence="3" type="ORF">FU658_06860</name>
</gene>
<dbReference type="Gene3D" id="3.40.50.10610">
    <property type="entry name" value="ABC-type transport auxiliary lipoprotein component"/>
    <property type="match status" value="1"/>
</dbReference>
<reference evidence="3 4" key="1">
    <citation type="submission" date="2019-08" db="EMBL/GenBank/DDBJ databases">
        <authorList>
            <person name="Karlyshev A.V."/>
        </authorList>
    </citation>
    <scope>NUCLEOTIDE SEQUENCE [LARGE SCALE GENOMIC DNA]</scope>
    <source>
        <strain evidence="3 4">Alg18-2.2</strain>
    </source>
</reference>
<feature type="compositionally biased region" description="Basic and acidic residues" evidence="1">
    <location>
        <begin position="212"/>
        <end position="243"/>
    </location>
</feature>
<dbReference type="AlphaFoldDB" id="A0A5C8KP13"/>
<feature type="region of interest" description="Disordered" evidence="1">
    <location>
        <begin position="207"/>
        <end position="243"/>
    </location>
</feature>
<dbReference type="Proteomes" id="UP000321248">
    <property type="component" value="Unassembled WGS sequence"/>
</dbReference>
<dbReference type="PROSITE" id="PS51257">
    <property type="entry name" value="PROKAR_LIPOPROTEIN"/>
    <property type="match status" value="1"/>
</dbReference>
<keyword evidence="4" id="KW-1185">Reference proteome</keyword>
<sequence>MNQHPLRAIARVGLLASLLGLGGCLLTGTSTPVQIYSPVVQVQPQEHWPHVDWQLMVVRPNADQMHDSQRILVRPEASRLQVYGGSSWADSLPDLLHSMLLRAFEDSGRIDAVTRQSSAMRARFGLILDIRAFEAVYDGEPTPAADIQIHAKLIHAASTRVVSARTFRHWQRSSGTDVSSVVDAFTLGTRTFIDELIGWTLEEGEGAGPRLQEWREERFRERQEEQRSREGGEPPREREAASR</sequence>
<evidence type="ECO:0000256" key="1">
    <source>
        <dbReference type="SAM" id="MobiDB-lite"/>
    </source>
</evidence>
<evidence type="ECO:0000259" key="2">
    <source>
        <dbReference type="Pfam" id="PF03886"/>
    </source>
</evidence>
<proteinExistence type="predicted"/>
<feature type="domain" description="ABC-type transport auxiliary lipoprotein component" evidence="2">
    <location>
        <begin position="37"/>
        <end position="186"/>
    </location>
</feature>
<dbReference type="RefSeq" id="WP_147891414.1">
    <property type="nucleotide sequence ID" value="NZ_VRTS01000004.1"/>
</dbReference>